<organism evidence="1 2">
    <name type="scientific">Photobacterium rosenbergii</name>
    <dbReference type="NCBI Taxonomy" id="294936"/>
    <lineage>
        <taxon>Bacteria</taxon>
        <taxon>Pseudomonadati</taxon>
        <taxon>Pseudomonadota</taxon>
        <taxon>Gammaproteobacteria</taxon>
        <taxon>Vibrionales</taxon>
        <taxon>Vibrionaceae</taxon>
        <taxon>Photobacterium</taxon>
    </lineage>
</organism>
<proteinExistence type="predicted"/>
<name>A0ABU3ZFQ0_9GAMM</name>
<gene>
    <name evidence="1" type="ORF">R2X38_07655</name>
</gene>
<dbReference type="Proteomes" id="UP001186452">
    <property type="component" value="Unassembled WGS sequence"/>
</dbReference>
<sequence>MSTIPEKDWKVLRNSKEELLAIACDNIFKEVDRIYQNRVDNEHASYLELWQFIQIENNKIGEMFDDLKRSNALFKLVSMRLYGILSDEYLCKFSAEIQHQILELMKYRE</sequence>
<evidence type="ECO:0000313" key="2">
    <source>
        <dbReference type="Proteomes" id="UP001186452"/>
    </source>
</evidence>
<protein>
    <submittedName>
        <fullName evidence="1">Uncharacterized protein</fullName>
    </submittedName>
</protein>
<accession>A0ABU3ZFQ0</accession>
<comment type="caution">
    <text evidence="1">The sequence shown here is derived from an EMBL/GenBank/DDBJ whole genome shotgun (WGS) entry which is preliminary data.</text>
</comment>
<keyword evidence="2" id="KW-1185">Reference proteome</keyword>
<evidence type="ECO:0000313" key="1">
    <source>
        <dbReference type="EMBL" id="MDV5168872.1"/>
    </source>
</evidence>
<dbReference type="EMBL" id="JAWJZI010000002">
    <property type="protein sequence ID" value="MDV5168872.1"/>
    <property type="molecule type" value="Genomic_DNA"/>
</dbReference>
<dbReference type="RefSeq" id="WP_317521610.1">
    <property type="nucleotide sequence ID" value="NZ_JAWJZI010000002.1"/>
</dbReference>
<reference evidence="1 2" key="1">
    <citation type="submission" date="2023-10" db="EMBL/GenBank/DDBJ databases">
        <title>Marine bacteria isolated from horseshoe crab.</title>
        <authorList>
            <person name="Cheng T.H."/>
        </authorList>
    </citation>
    <scope>NUCLEOTIDE SEQUENCE [LARGE SCALE GENOMIC DNA]</scope>
    <source>
        <strain evidence="1 2">HSC6</strain>
    </source>
</reference>